<feature type="transmembrane region" description="Helical" evidence="1">
    <location>
        <begin position="12"/>
        <end position="33"/>
    </location>
</feature>
<keyword evidence="3" id="KW-1185">Reference proteome</keyword>
<evidence type="ECO:0000256" key="1">
    <source>
        <dbReference type="SAM" id="Phobius"/>
    </source>
</evidence>
<accession>A0A6N9Q0W9</accession>
<proteinExistence type="predicted"/>
<dbReference type="OrthoDB" id="9811380at2"/>
<name>A0A6N9Q0W9_9BACL</name>
<reference evidence="2 3" key="1">
    <citation type="submission" date="2019-01" db="EMBL/GenBank/DDBJ databases">
        <title>Chengkuizengella sp. nov., isolated from deep-sea sediment of East Pacific Ocean.</title>
        <authorList>
            <person name="Yang J."/>
            <person name="Lai Q."/>
            <person name="Shao Z."/>
        </authorList>
    </citation>
    <scope>NUCLEOTIDE SEQUENCE [LARGE SCALE GENOMIC DNA]</scope>
    <source>
        <strain evidence="2 3">YPA3-1-1</strain>
    </source>
</reference>
<comment type="caution">
    <text evidence="2">The sequence shown here is derived from an EMBL/GenBank/DDBJ whole genome shotgun (WGS) entry which is preliminary data.</text>
</comment>
<evidence type="ECO:0000313" key="2">
    <source>
        <dbReference type="EMBL" id="NBI28967.1"/>
    </source>
</evidence>
<protein>
    <submittedName>
        <fullName evidence="2">DUF420 domain-containing protein</fullName>
    </submittedName>
</protein>
<dbReference type="PANTHER" id="PTHR37692">
    <property type="entry name" value="HYPOTHETICAL MEMBRANE SPANNING PROTEIN"/>
    <property type="match status" value="1"/>
</dbReference>
<evidence type="ECO:0000313" key="3">
    <source>
        <dbReference type="Proteomes" id="UP000448943"/>
    </source>
</evidence>
<dbReference type="InterPro" id="IPR007352">
    <property type="entry name" value="DUF420"/>
</dbReference>
<feature type="transmembrane region" description="Helical" evidence="1">
    <location>
        <begin position="116"/>
        <end position="139"/>
    </location>
</feature>
<gene>
    <name evidence="2" type="ORF">ERL59_08340</name>
</gene>
<organism evidence="2 3">
    <name type="scientific">Chengkuizengella marina</name>
    <dbReference type="NCBI Taxonomy" id="2507566"/>
    <lineage>
        <taxon>Bacteria</taxon>
        <taxon>Bacillati</taxon>
        <taxon>Bacillota</taxon>
        <taxon>Bacilli</taxon>
        <taxon>Bacillales</taxon>
        <taxon>Paenibacillaceae</taxon>
        <taxon>Chengkuizengella</taxon>
    </lineage>
</organism>
<sequence length="179" mass="20694">MSNHSPVKQRNFTPLIIALSIILIAVVALLYFLPSIEVEVGFDITILPMLNAIFNSFTFIFLLFALISIKKKNIKVHRNFIILAFSTTFLFLISYVTYHSLSESTLYGGEGFIRYIYYFVLLSHILLSIVIVPLALISITRGFNMQIERHRKIARWTMPIWLYVSLTGVLVYLMISPYY</sequence>
<dbReference type="PANTHER" id="PTHR37692:SF1">
    <property type="entry name" value="DUF420 DOMAIN-CONTAINING PROTEIN"/>
    <property type="match status" value="1"/>
</dbReference>
<dbReference type="RefSeq" id="WP_160645767.1">
    <property type="nucleotide sequence ID" value="NZ_SIJB01000019.1"/>
</dbReference>
<feature type="transmembrane region" description="Helical" evidence="1">
    <location>
        <begin position="160"/>
        <end position="178"/>
    </location>
</feature>
<keyword evidence="1" id="KW-0812">Transmembrane</keyword>
<feature type="transmembrane region" description="Helical" evidence="1">
    <location>
        <begin position="45"/>
        <end position="67"/>
    </location>
</feature>
<dbReference type="Pfam" id="PF04238">
    <property type="entry name" value="DUF420"/>
    <property type="match status" value="1"/>
</dbReference>
<feature type="transmembrane region" description="Helical" evidence="1">
    <location>
        <begin position="79"/>
        <end position="96"/>
    </location>
</feature>
<keyword evidence="1" id="KW-1133">Transmembrane helix</keyword>
<keyword evidence="1" id="KW-0472">Membrane</keyword>
<dbReference type="EMBL" id="SIJB01000019">
    <property type="protein sequence ID" value="NBI28967.1"/>
    <property type="molecule type" value="Genomic_DNA"/>
</dbReference>
<dbReference type="Proteomes" id="UP000448943">
    <property type="component" value="Unassembled WGS sequence"/>
</dbReference>
<dbReference type="AlphaFoldDB" id="A0A6N9Q0W9"/>